<protein>
    <submittedName>
        <fullName evidence="4">Hep/Hag repeat protein</fullName>
    </submittedName>
</protein>
<gene>
    <name evidence="4" type="ORF">HMPREF0889_1688</name>
</gene>
<feature type="domain" description="Trimeric autotransporter adhesin YadA-like head" evidence="1">
    <location>
        <begin position="851"/>
        <end position="877"/>
    </location>
</feature>
<dbReference type="Gene3D" id="6.10.250.2120">
    <property type="match status" value="1"/>
</dbReference>
<proteinExistence type="predicted"/>
<dbReference type="Proteomes" id="UP000003242">
    <property type="component" value="Unassembled WGS sequence"/>
</dbReference>
<feature type="domain" description="Trimeric autotransporter adhesin YadA-like head" evidence="1">
    <location>
        <begin position="385"/>
        <end position="407"/>
    </location>
</feature>
<dbReference type="OrthoDB" id="1625705at2"/>
<dbReference type="InterPro" id="IPR008640">
    <property type="entry name" value="Adhesin_Head_dom"/>
</dbReference>
<feature type="domain" description="Trimeric autotransporter adhesin YadA-like head" evidence="1">
    <location>
        <begin position="561"/>
        <end position="586"/>
    </location>
</feature>
<feature type="domain" description="Trimeric autotransporter adhesin YadA-like head" evidence="1">
    <location>
        <begin position="533"/>
        <end position="556"/>
    </location>
</feature>
<evidence type="ECO:0000313" key="5">
    <source>
        <dbReference type="Proteomes" id="UP000003242"/>
    </source>
</evidence>
<dbReference type="GO" id="GO:0019867">
    <property type="term" value="C:outer membrane"/>
    <property type="evidence" value="ECO:0007669"/>
    <property type="project" value="InterPro"/>
</dbReference>
<dbReference type="InterPro" id="IPR011049">
    <property type="entry name" value="Serralysin-like_metalloprot_C"/>
</dbReference>
<feature type="domain" description="Trimeric autotransporter adhesin YadA-like stalk" evidence="2">
    <location>
        <begin position="670"/>
        <end position="703"/>
    </location>
</feature>
<dbReference type="Pfam" id="PF05658">
    <property type="entry name" value="YadA_head"/>
    <property type="match status" value="9"/>
</dbReference>
<dbReference type="Gene3D" id="2.150.10.10">
    <property type="entry name" value="Serralysin-like metalloprotease, C-terminal"/>
    <property type="match status" value="6"/>
</dbReference>
<organism evidence="4 5">
    <name type="scientific">Megasphaera lornae</name>
    <dbReference type="NCBI Taxonomy" id="1000568"/>
    <lineage>
        <taxon>Bacteria</taxon>
        <taxon>Bacillati</taxon>
        <taxon>Bacillota</taxon>
        <taxon>Negativicutes</taxon>
        <taxon>Veillonellales</taxon>
        <taxon>Veillonellaceae</taxon>
        <taxon>Megasphaera</taxon>
    </lineage>
</organism>
<accession>D3LUY9</accession>
<evidence type="ECO:0000259" key="3">
    <source>
        <dbReference type="Pfam" id="PF13018"/>
    </source>
</evidence>
<dbReference type="Pfam" id="PF13018">
    <property type="entry name" value="ESPR"/>
    <property type="match status" value="1"/>
</dbReference>
<dbReference type="Gene3D" id="1.20.5.170">
    <property type="match status" value="1"/>
</dbReference>
<dbReference type="STRING" id="699218.HMPREF0889_1688"/>
<evidence type="ECO:0000313" key="4">
    <source>
        <dbReference type="EMBL" id="EFD94138.1"/>
    </source>
</evidence>
<dbReference type="CDD" id="cd12820">
    <property type="entry name" value="LbR_YadA-like"/>
    <property type="match status" value="2"/>
</dbReference>
<feature type="domain" description="Trimeric autotransporter adhesin YadA-like stalk" evidence="2">
    <location>
        <begin position="1235"/>
        <end position="1260"/>
    </location>
</feature>
<feature type="domain" description="Trimeric autotransporter adhesin YadA-like head" evidence="1">
    <location>
        <begin position="182"/>
        <end position="202"/>
    </location>
</feature>
<dbReference type="Pfam" id="PF05662">
    <property type="entry name" value="YadA_stalk"/>
    <property type="match status" value="5"/>
</dbReference>
<feature type="non-terminal residue" evidence="4">
    <location>
        <position position="1363"/>
    </location>
</feature>
<feature type="domain" description="Trimeric autotransporter adhesin YadA-like head" evidence="1">
    <location>
        <begin position="220"/>
        <end position="241"/>
    </location>
</feature>
<dbReference type="InterPro" id="IPR024973">
    <property type="entry name" value="ESPR"/>
</dbReference>
<evidence type="ECO:0000259" key="2">
    <source>
        <dbReference type="Pfam" id="PF05662"/>
    </source>
</evidence>
<feature type="domain" description="ESPR" evidence="3">
    <location>
        <begin position="1"/>
        <end position="45"/>
    </location>
</feature>
<feature type="domain" description="Trimeric autotransporter adhesin YadA-like head" evidence="1">
    <location>
        <begin position="506"/>
        <end position="530"/>
    </location>
</feature>
<dbReference type="RefSeq" id="WP_009381401.1">
    <property type="nucleotide sequence ID" value="NZ_ADGP01000019.1"/>
</dbReference>
<reference evidence="5" key="1">
    <citation type="submission" date="2009-12" db="EMBL/GenBank/DDBJ databases">
        <title>Sequence of Clostridiales genomosp. BVAB3 str. UPII9-5.</title>
        <authorList>
            <person name="Madupu R."/>
            <person name="Durkin A.S."/>
            <person name="Torralba M."/>
            <person name="Methe B."/>
            <person name="Sutton G.G."/>
            <person name="Strausberg R.L."/>
            <person name="Nelson K.E."/>
        </authorList>
    </citation>
    <scope>NUCLEOTIDE SEQUENCE [LARGE SCALE GENOMIC DNA]</scope>
    <source>
        <strain evidence="5">28L</strain>
    </source>
</reference>
<feature type="domain" description="Trimeric autotransporter adhesin YadA-like stalk" evidence="2">
    <location>
        <begin position="1320"/>
        <end position="1361"/>
    </location>
</feature>
<name>D3LUY9_9FIRM</name>
<feature type="domain" description="Trimeric autotransporter adhesin YadA-like stalk" evidence="2">
    <location>
        <begin position="1096"/>
        <end position="1136"/>
    </location>
</feature>
<comment type="caution">
    <text evidence="4">The sequence shown here is derived from an EMBL/GenBank/DDBJ whole genome shotgun (WGS) entry which is preliminary data.</text>
</comment>
<dbReference type="EMBL" id="ADGP01000019">
    <property type="protein sequence ID" value="EFD94138.1"/>
    <property type="molecule type" value="Genomic_DNA"/>
</dbReference>
<dbReference type="InterPro" id="IPR008635">
    <property type="entry name" value="Coiled_stalk_dom"/>
</dbReference>
<feature type="domain" description="Trimeric autotransporter adhesin YadA-like stalk" evidence="2">
    <location>
        <begin position="945"/>
        <end position="973"/>
    </location>
</feature>
<dbReference type="SUPFAM" id="SSF101967">
    <property type="entry name" value="Adhesin YadA, collagen-binding domain"/>
    <property type="match status" value="7"/>
</dbReference>
<dbReference type="eggNOG" id="COG5295">
    <property type="taxonomic scope" value="Bacteria"/>
</dbReference>
<evidence type="ECO:0000259" key="1">
    <source>
        <dbReference type="Pfam" id="PF05658"/>
    </source>
</evidence>
<sequence>MNKIYKVIWSKVKHCYVVVSELTKRDGKSASPTGLLGRKAAVLAVMALCGAGAVLPTMPVRAEYVIAVDQTTVGNNGFAMKWPGADEKLEEYLGSIGVGYPKDSKNMQMRFGLATGDTDYSDNKKTHDGIPVANEYKYRTALGRQFRNFGAGATSIGYFSKSVGTETTSLGYMAQTEEWLGTALGARTYSSGKGATAVGYHAVSINTQSTAIGNNAVAFDQATAVGNDTWALGKGSIAFGSDDTYLGSEYMDALPRPVIESVYKKVWAKDEPYHIFKDYLDPNNKDDYGQNAFNKAYTGAASIYSPTYAGGTAAIAIGARAIAPGSGSTAVGVLAMAMGARSTAIGTRAYVSEGAAGGLSMGEESRVLQTNGISVGNHTYSGDQGSVSYGYNSKAVGSGAVAVGHQAVASAELNKDAATKLDALLQYRITKNHTQDIQTIMQSSKNDPEAALEKVNPKIATYNDASHIIRVKNVVKKDEKGNISWANPEHTVPNFNTSYEYMLKEKGKNAVSVGRNVWATGTGAVAVGSLSWAAGDNALALGEMAYAKGDNSLVLGRSGIAAAKNSLAIGVNSTALGLSSTAMGVNTAATAEQSAAIGANASATASQSMALGVDAEADLANSIAIGVGSKTDYTEKDLTQDGWAPRNAITFPSSTQVGVVSVGSIGSERRISNVASGYRDTDAVNVSQLRSLEERFSNNLADDSDLNPFSYLAVDKTNGDVTKVIPLQKKELNYRKYINYRIKQIELQIKGKHQKIDKTFLDRINVVVDKLEKNTANKTGIDASGLKGKSAEVIIQELKKAYPELDTNDTNAVINKLNEWKKDKLKDSLKKALTEKEQGFLKETNYLNDGAKGKDAIAFGYKAQSLADNAVAIGKESRVDKEAQGAIALGAFSSGTRAGGQRAYDFDNERVFADDNAARQGIGGILANKSNIGALSIGSAKYTRQITNVAGGSEDTDAVNVAQLKRVFNMVKDELGFNFEPDWGGRPWVSVGRGKDKNNTLSFGIQGGIQNEAETVDGNIGVYGKSKTNTENNKNQYYIAKVQLAKNLKNLESATFTKTEKAVTTTSVINDKGLTIGTGNNAISLTNGGLAMGGQKITGLANGTQATDAVNLGQLQNVDNKVEGNIGFNIDGNTGAHGPWVSAGTKASQKGKISLKIRGGDNDSNINVDLGRVTNSGFDTIEAKINLNHNLQSLESATFTKDGRTSTLNQDGLTIGSGNTAVALTKDGLSMGSHQIHGVAAGKADTDAVNVAQVNKAIQAKADELKKNEIKTAQDTANTANTKADQVSKDLAAHKKVAVTYDDEQKKQITLGSGTEGTTITHVKAGALSKTSTDAVNGSQLFATNTNVTANTTNISNITKTLS</sequence>
<feature type="domain" description="Trimeric autotransporter adhesin YadA-like head" evidence="1">
    <location>
        <begin position="323"/>
        <end position="349"/>
    </location>
</feature>
<feature type="domain" description="Trimeric autotransporter adhesin YadA-like head" evidence="1">
    <location>
        <begin position="603"/>
        <end position="629"/>
    </location>
</feature>